<accession>A0ABV0G8U3</accession>
<reference evidence="2 3" key="1">
    <citation type="submission" date="2024-05" db="EMBL/GenBank/DDBJ databases">
        <title>Roseateles sp. 2.12 16S ribosomal RNA gene Genome sequencing and assembly.</title>
        <authorList>
            <person name="Woo H."/>
        </authorList>
    </citation>
    <scope>NUCLEOTIDE SEQUENCE [LARGE SCALE GENOMIC DNA]</scope>
    <source>
        <strain evidence="2 3">2.12</strain>
    </source>
</reference>
<dbReference type="Proteomes" id="UP001462640">
    <property type="component" value="Unassembled WGS sequence"/>
</dbReference>
<dbReference type="PROSITE" id="PS51257">
    <property type="entry name" value="PROKAR_LIPOPROTEIN"/>
    <property type="match status" value="1"/>
</dbReference>
<name>A0ABV0G8U3_9BURK</name>
<gene>
    <name evidence="2" type="ORF">ABDJ40_01470</name>
</gene>
<feature type="chain" id="PRO_5046750593" evidence="1">
    <location>
        <begin position="28"/>
        <end position="675"/>
    </location>
</feature>
<sequence>MKQLTSRQRRLPLALLLAGLLALGACGSGDAPLTAALQARDDSATVDNGATLLIDVLANDQGQGLVLDSVQAPSLGQASIEGGRIRYTPAAHALGQDRFTYQVHDAQGLTQQATVSLTLRRELLLEGQVLLGGQGQARRGLELLSGDQALASAQTDEKGSYRLQLWLADASQRDSLLRLRLKEDSGHPRDRAELYLASGATLMTLAGDARRLDAGRLSALQVDESSIGEAALLLGQHRSLTQQGSVPDELALRRAVSGYSVEGVGDRSALVLAARQGLVPLPDGIATLAQLMADDAGLRQFRAAAEATLGDTLERLRQEAQTALLARSPFTQASLPARYILGPVGALDQAPVFSTAKSSALLTLQAGGTGQLRPRQSFAPAHGALHWEINGKGALLLSGSGTEQAAGTDIFDQPYHQYLQGMRRLGRFAFGDVLQLSVCTSEFDCGPEDGAAVQGEQLSLGLSDAPLALQAAEIPGRWFLPIAETLELKAHTGVGPLLAAPLDLQSDGSIAGRSWRWRLDGGELLVENGSSQRWRLQLVQRSAPRQFLMHALYEGPQGQGASLGEAYVQDPALNWQREQLIGEWRISRLLRTLQLRADGSASLMTHHDSYEGRWMLAADGSLQVRLGNEAADFVLQWWGLSSDKSGALVIEGGHALATPDQAFTSTPYRYERAGP</sequence>
<comment type="caution">
    <text evidence="2">The sequence shown here is derived from an EMBL/GenBank/DDBJ whole genome shotgun (WGS) entry which is preliminary data.</text>
</comment>
<dbReference type="Gene3D" id="2.60.40.3440">
    <property type="match status" value="1"/>
</dbReference>
<keyword evidence="3" id="KW-1185">Reference proteome</keyword>
<dbReference type="EMBL" id="JBDPZC010000001">
    <property type="protein sequence ID" value="MEO3711429.1"/>
    <property type="molecule type" value="Genomic_DNA"/>
</dbReference>
<evidence type="ECO:0000313" key="3">
    <source>
        <dbReference type="Proteomes" id="UP001462640"/>
    </source>
</evidence>
<evidence type="ECO:0000256" key="1">
    <source>
        <dbReference type="SAM" id="SignalP"/>
    </source>
</evidence>
<dbReference type="RefSeq" id="WP_347605160.1">
    <property type="nucleotide sequence ID" value="NZ_JBDPZC010000001.1"/>
</dbReference>
<proteinExistence type="predicted"/>
<dbReference type="Pfam" id="PF17963">
    <property type="entry name" value="Big_9"/>
    <property type="match status" value="1"/>
</dbReference>
<organism evidence="2 3">
    <name type="scientific">Roseateles flavus</name>
    <dbReference type="NCBI Taxonomy" id="3149041"/>
    <lineage>
        <taxon>Bacteria</taxon>
        <taxon>Pseudomonadati</taxon>
        <taxon>Pseudomonadota</taxon>
        <taxon>Betaproteobacteria</taxon>
        <taxon>Burkholderiales</taxon>
        <taxon>Sphaerotilaceae</taxon>
        <taxon>Roseateles</taxon>
    </lineage>
</organism>
<evidence type="ECO:0000313" key="2">
    <source>
        <dbReference type="EMBL" id="MEO3711429.1"/>
    </source>
</evidence>
<keyword evidence="1" id="KW-0732">Signal</keyword>
<protein>
    <submittedName>
        <fullName evidence="2">Ig-like domain-containing protein</fullName>
    </submittedName>
</protein>
<feature type="signal peptide" evidence="1">
    <location>
        <begin position="1"/>
        <end position="27"/>
    </location>
</feature>